<protein>
    <submittedName>
        <fullName evidence="1">Uncharacterized protein</fullName>
    </submittedName>
</protein>
<dbReference type="Proteomes" id="UP000214646">
    <property type="component" value="Unassembled WGS sequence"/>
</dbReference>
<reference evidence="2" key="1">
    <citation type="submission" date="2017-06" db="EMBL/GenBank/DDBJ databases">
        <title>Genome analysis of Fimbriiglobus ruber SP5, the first member of the order Planctomycetales with confirmed chitinolytic capability.</title>
        <authorList>
            <person name="Ravin N.V."/>
            <person name="Rakitin A.L."/>
            <person name="Ivanova A.A."/>
            <person name="Beletsky A.V."/>
            <person name="Kulichevskaya I.S."/>
            <person name="Mardanov A.V."/>
            <person name="Dedysh S.N."/>
        </authorList>
    </citation>
    <scope>NUCLEOTIDE SEQUENCE [LARGE SCALE GENOMIC DNA]</scope>
    <source>
        <strain evidence="2">SP5</strain>
    </source>
</reference>
<evidence type="ECO:0000313" key="1">
    <source>
        <dbReference type="EMBL" id="OWK41976.1"/>
    </source>
</evidence>
<name>A0A225DWE9_9BACT</name>
<proteinExistence type="predicted"/>
<accession>A0A225DWE9</accession>
<gene>
    <name evidence="1" type="ORF">FRUB_04054</name>
</gene>
<evidence type="ECO:0000313" key="2">
    <source>
        <dbReference type="Proteomes" id="UP000214646"/>
    </source>
</evidence>
<keyword evidence="2" id="KW-1185">Reference proteome</keyword>
<comment type="caution">
    <text evidence="1">The sequence shown here is derived from an EMBL/GenBank/DDBJ whole genome shotgun (WGS) entry which is preliminary data.</text>
</comment>
<organism evidence="1 2">
    <name type="scientific">Fimbriiglobus ruber</name>
    <dbReference type="NCBI Taxonomy" id="1908690"/>
    <lineage>
        <taxon>Bacteria</taxon>
        <taxon>Pseudomonadati</taxon>
        <taxon>Planctomycetota</taxon>
        <taxon>Planctomycetia</taxon>
        <taxon>Gemmatales</taxon>
        <taxon>Gemmataceae</taxon>
        <taxon>Fimbriiglobus</taxon>
    </lineage>
</organism>
<dbReference type="EMBL" id="NIDE01000005">
    <property type="protein sequence ID" value="OWK41976.1"/>
    <property type="molecule type" value="Genomic_DNA"/>
</dbReference>
<sequence length="37" mass="4441">MARVLPVSTRSIRHWLSEKRKMRPVIAERIRSLKPEI</sequence>
<dbReference type="AlphaFoldDB" id="A0A225DWE9"/>